<dbReference type="InterPro" id="IPR046945">
    <property type="entry name" value="RHMD-like"/>
</dbReference>
<sequence>MKIDHVSLTLFAWDGIPETSYHAGAAVRGGASALGLLRIGTDAGVDGHAFLGSAMHTAENDGPGLIRYLKPLLMGRHPLERERLNASLWAMQRTVTARAIGAVDVALWDLAGKAAGMPVHRLLGTFRAGIRAYASSARLPSAAAYAEEAQRFKANGWAAYKIHPPGDPATDIAVCEAVRAAVGGDYPLLLDSTWAYDVPAAMRVGRAAERLGFLWFEDPLHDQDITGYLELKRKLDIPLMATEYPAGGLEGYAPWIALRATDYLRGDVAVKGGITTCVKAAHLAEAFRMGFEIHHGGNSLNNVANLHVAMSIRNTTWFEVLLPDAAHKYGLVDDIAPDAEGLVHAPEKPGLGHGIDMGLVARKRIAVLE</sequence>
<evidence type="ECO:0000256" key="1">
    <source>
        <dbReference type="ARBA" id="ARBA00001946"/>
    </source>
</evidence>
<evidence type="ECO:0000256" key="2">
    <source>
        <dbReference type="ARBA" id="ARBA00022723"/>
    </source>
</evidence>
<comment type="caution">
    <text evidence="5">The sequence shown here is derived from an EMBL/GenBank/DDBJ whole genome shotgun (WGS) entry which is preliminary data.</text>
</comment>
<dbReference type="Gene3D" id="3.20.20.120">
    <property type="entry name" value="Enolase-like C-terminal domain"/>
    <property type="match status" value="1"/>
</dbReference>
<dbReference type="InterPro" id="IPR029065">
    <property type="entry name" value="Enolase_C-like"/>
</dbReference>
<dbReference type="PROSITE" id="PS00908">
    <property type="entry name" value="MR_MLE_1"/>
    <property type="match status" value="1"/>
</dbReference>
<dbReference type="InterPro" id="IPR036849">
    <property type="entry name" value="Enolase-like_C_sf"/>
</dbReference>
<comment type="cofactor">
    <cofactor evidence="1">
        <name>Mg(2+)</name>
        <dbReference type="ChEBI" id="CHEBI:18420"/>
    </cofactor>
</comment>
<evidence type="ECO:0000313" key="6">
    <source>
        <dbReference type="Proteomes" id="UP001501588"/>
    </source>
</evidence>
<dbReference type="PANTHER" id="PTHR13794:SF58">
    <property type="entry name" value="MITOCHONDRIAL ENOLASE SUPERFAMILY MEMBER 1"/>
    <property type="match status" value="1"/>
</dbReference>
<organism evidence="5 6">
    <name type="scientific">Craurococcus roseus</name>
    <dbReference type="NCBI Taxonomy" id="77585"/>
    <lineage>
        <taxon>Bacteria</taxon>
        <taxon>Pseudomonadati</taxon>
        <taxon>Pseudomonadota</taxon>
        <taxon>Alphaproteobacteria</taxon>
        <taxon>Acetobacterales</taxon>
        <taxon>Acetobacteraceae</taxon>
        <taxon>Craurococcus</taxon>
    </lineage>
</organism>
<dbReference type="Gene3D" id="3.30.390.10">
    <property type="entry name" value="Enolase-like, N-terminal domain"/>
    <property type="match status" value="1"/>
</dbReference>
<dbReference type="Pfam" id="PF02746">
    <property type="entry name" value="MR_MLE_N"/>
    <property type="match status" value="1"/>
</dbReference>
<dbReference type="InterPro" id="IPR018110">
    <property type="entry name" value="Mandel_Rmase/mucon_lact_enz_CS"/>
</dbReference>
<dbReference type="SUPFAM" id="SSF54826">
    <property type="entry name" value="Enolase N-terminal domain-like"/>
    <property type="match status" value="1"/>
</dbReference>
<keyword evidence="6" id="KW-1185">Reference proteome</keyword>
<dbReference type="EMBL" id="BAAAFZ010000008">
    <property type="protein sequence ID" value="GAA0573454.1"/>
    <property type="molecule type" value="Genomic_DNA"/>
</dbReference>
<name>A0ABP3PRC3_9PROT</name>
<evidence type="ECO:0000313" key="5">
    <source>
        <dbReference type="EMBL" id="GAA0573454.1"/>
    </source>
</evidence>
<protein>
    <submittedName>
        <fullName evidence="5">Enolase C-terminal domain-like protein</fullName>
    </submittedName>
</protein>
<feature type="domain" description="Mandelate racemase/muconate lactonizing enzyme C-terminal" evidence="4">
    <location>
        <begin position="142"/>
        <end position="238"/>
    </location>
</feature>
<keyword evidence="3" id="KW-0460">Magnesium</keyword>
<dbReference type="SFLD" id="SFLDS00001">
    <property type="entry name" value="Enolase"/>
    <property type="match status" value="1"/>
</dbReference>
<dbReference type="RefSeq" id="WP_343894071.1">
    <property type="nucleotide sequence ID" value="NZ_BAAAFZ010000008.1"/>
</dbReference>
<dbReference type="SFLD" id="SFLDG00179">
    <property type="entry name" value="mandelate_racemase"/>
    <property type="match status" value="1"/>
</dbReference>
<dbReference type="InterPro" id="IPR029017">
    <property type="entry name" value="Enolase-like_N"/>
</dbReference>
<evidence type="ECO:0000259" key="4">
    <source>
        <dbReference type="SMART" id="SM00922"/>
    </source>
</evidence>
<accession>A0ABP3PRC3</accession>
<dbReference type="Proteomes" id="UP001501588">
    <property type="component" value="Unassembled WGS sequence"/>
</dbReference>
<dbReference type="InterPro" id="IPR013342">
    <property type="entry name" value="Mandelate_racemase_C"/>
</dbReference>
<keyword evidence="2" id="KW-0479">Metal-binding</keyword>
<proteinExistence type="predicted"/>
<dbReference type="SUPFAM" id="SSF51604">
    <property type="entry name" value="Enolase C-terminal domain-like"/>
    <property type="match status" value="1"/>
</dbReference>
<evidence type="ECO:0000256" key="3">
    <source>
        <dbReference type="ARBA" id="ARBA00022842"/>
    </source>
</evidence>
<dbReference type="SMART" id="SM00922">
    <property type="entry name" value="MR_MLE"/>
    <property type="match status" value="1"/>
</dbReference>
<dbReference type="PANTHER" id="PTHR13794">
    <property type="entry name" value="ENOLASE SUPERFAMILY, MANDELATE RACEMASE"/>
    <property type="match status" value="1"/>
</dbReference>
<dbReference type="Pfam" id="PF13378">
    <property type="entry name" value="MR_MLE_C"/>
    <property type="match status" value="1"/>
</dbReference>
<dbReference type="InterPro" id="IPR013341">
    <property type="entry name" value="Mandelate_racemase_N_dom"/>
</dbReference>
<reference evidence="6" key="1">
    <citation type="journal article" date="2019" name="Int. J. Syst. Evol. Microbiol.">
        <title>The Global Catalogue of Microorganisms (GCM) 10K type strain sequencing project: providing services to taxonomists for standard genome sequencing and annotation.</title>
        <authorList>
            <consortium name="The Broad Institute Genomics Platform"/>
            <consortium name="The Broad Institute Genome Sequencing Center for Infectious Disease"/>
            <person name="Wu L."/>
            <person name="Ma J."/>
        </authorList>
    </citation>
    <scope>NUCLEOTIDE SEQUENCE [LARGE SCALE GENOMIC DNA]</scope>
    <source>
        <strain evidence="6">JCM 9933</strain>
    </source>
</reference>
<gene>
    <name evidence="5" type="ORF">GCM10009416_10140</name>
</gene>